<name>A0A1J1LTW1_9CYAN</name>
<dbReference type="OrthoDB" id="466855at2"/>
<dbReference type="GO" id="GO:0006355">
    <property type="term" value="P:regulation of DNA-templated transcription"/>
    <property type="evidence" value="ECO:0007669"/>
    <property type="project" value="InterPro"/>
</dbReference>
<dbReference type="Pfam" id="PF19891">
    <property type="entry name" value="DUF6364"/>
    <property type="match status" value="1"/>
</dbReference>
<evidence type="ECO:0000313" key="2">
    <source>
        <dbReference type="Proteomes" id="UP000184315"/>
    </source>
</evidence>
<gene>
    <name evidence="1" type="ORF">PL9214670272</name>
</gene>
<accession>A0A1J1LTW1</accession>
<evidence type="ECO:0000313" key="1">
    <source>
        <dbReference type="EMBL" id="CUR35646.1"/>
    </source>
</evidence>
<dbReference type="EMBL" id="CZDF01000174">
    <property type="protein sequence ID" value="CUR35646.1"/>
    <property type="molecule type" value="Genomic_DNA"/>
</dbReference>
<keyword evidence="2" id="KW-1185">Reference proteome</keyword>
<reference evidence="2" key="1">
    <citation type="submission" date="2015-10" db="EMBL/GenBank/DDBJ databases">
        <authorList>
            <person name="Regsiter A."/>
            <person name="william w."/>
        </authorList>
    </citation>
    <scope>NUCLEOTIDE SEQUENCE [LARGE SCALE GENOMIC DNA]</scope>
</reference>
<sequence length="77" mass="8749">MHGSEGEVGVVTLLSTLTIRKEDAMARKRITLSLDEDLLERIKQAAQKDDRKISNEVERILIKHYPPEQNFAQSVTS</sequence>
<dbReference type="AlphaFoldDB" id="A0A1J1LTW1"/>
<dbReference type="STRING" id="671072.PL9214670272"/>
<dbReference type="InterPro" id="IPR045944">
    <property type="entry name" value="DUF6364"/>
</dbReference>
<organism evidence="1 2">
    <name type="scientific">Planktothrix tepida PCC 9214</name>
    <dbReference type="NCBI Taxonomy" id="671072"/>
    <lineage>
        <taxon>Bacteria</taxon>
        <taxon>Bacillati</taxon>
        <taxon>Cyanobacteriota</taxon>
        <taxon>Cyanophyceae</taxon>
        <taxon>Oscillatoriophycideae</taxon>
        <taxon>Oscillatoriales</taxon>
        <taxon>Microcoleaceae</taxon>
        <taxon>Planktothrix</taxon>
    </lineage>
</organism>
<dbReference type="RefSeq" id="WP_139295187.1">
    <property type="nucleotide sequence ID" value="NZ_LN889815.1"/>
</dbReference>
<evidence type="ECO:0008006" key="3">
    <source>
        <dbReference type="Google" id="ProtNLM"/>
    </source>
</evidence>
<dbReference type="InterPro" id="IPR010985">
    <property type="entry name" value="Ribbon_hlx_hlx"/>
</dbReference>
<dbReference type="Proteomes" id="UP000184315">
    <property type="component" value="Unassembled WGS sequence"/>
</dbReference>
<dbReference type="SUPFAM" id="SSF47598">
    <property type="entry name" value="Ribbon-helix-helix"/>
    <property type="match status" value="1"/>
</dbReference>
<protein>
    <recommendedName>
        <fullName evidence="3">Ribbon-helix-helix protein CopG domain-containing protein</fullName>
    </recommendedName>
</protein>
<proteinExistence type="predicted"/>